<feature type="compositionally biased region" description="Acidic residues" evidence="1">
    <location>
        <begin position="24"/>
        <end position="34"/>
    </location>
</feature>
<dbReference type="PANTHER" id="PTHR31228:SF23">
    <property type="entry name" value="CYSTATIN_MONELLIN SUPERFAMILY PROTEIN"/>
    <property type="match status" value="1"/>
</dbReference>
<feature type="compositionally biased region" description="Basic and acidic residues" evidence="1">
    <location>
        <begin position="1"/>
        <end position="23"/>
    </location>
</feature>
<feature type="compositionally biased region" description="Acidic residues" evidence="1">
    <location>
        <begin position="43"/>
        <end position="53"/>
    </location>
</feature>
<dbReference type="Gramene" id="KFK38071">
    <property type="protein sequence ID" value="KFK38071"/>
    <property type="gene ID" value="AALP_AA3G065900"/>
</dbReference>
<dbReference type="NCBIfam" id="TIGR01638">
    <property type="entry name" value="Atha_cystat_rel"/>
    <property type="match status" value="2"/>
</dbReference>
<dbReference type="EMBL" id="CM002871">
    <property type="protein sequence ID" value="KFK38071.1"/>
    <property type="molecule type" value="Genomic_DNA"/>
</dbReference>
<dbReference type="OrthoDB" id="1070026at2759"/>
<evidence type="ECO:0008006" key="4">
    <source>
        <dbReference type="Google" id="ProtNLM"/>
    </source>
</evidence>
<feature type="compositionally biased region" description="Basic and acidic residues" evidence="1">
    <location>
        <begin position="54"/>
        <end position="63"/>
    </location>
</feature>
<name>A0A087H7G9_ARAAL</name>
<feature type="compositionally biased region" description="Low complexity" evidence="1">
    <location>
        <begin position="209"/>
        <end position="221"/>
    </location>
</feature>
<organism evidence="2 3">
    <name type="scientific">Arabis alpina</name>
    <name type="common">Alpine rock-cress</name>
    <dbReference type="NCBI Taxonomy" id="50452"/>
    <lineage>
        <taxon>Eukaryota</taxon>
        <taxon>Viridiplantae</taxon>
        <taxon>Streptophyta</taxon>
        <taxon>Embryophyta</taxon>
        <taxon>Tracheophyta</taxon>
        <taxon>Spermatophyta</taxon>
        <taxon>Magnoliopsida</taxon>
        <taxon>eudicotyledons</taxon>
        <taxon>Gunneridae</taxon>
        <taxon>Pentapetalae</taxon>
        <taxon>rosids</taxon>
        <taxon>malvids</taxon>
        <taxon>Brassicales</taxon>
        <taxon>Brassicaceae</taxon>
        <taxon>Arabideae</taxon>
        <taxon>Arabis</taxon>
    </lineage>
</organism>
<dbReference type="PANTHER" id="PTHR31228">
    <property type="entry name" value="CYSTATIN/MONELLIN SUPERFAMILY PROTEIN"/>
    <property type="match status" value="1"/>
</dbReference>
<sequence>MDSKDELVIDISEKIQSKRKADDSMPEDYSDGESDVSSREEYQEWDVDSFDEDEKPKMKLDPNKEEEEKLRRYIIQMYQSRGFDVDGGDHPRSVFLRQLYPVDFDEPFRSTGLTWREYIQKMVDLAVERYNQVKGLSLTCEYIVRAIACSVGGAKSYITFMAKETPDGQLVEYQAKTDWRFWQRQAHVIFCRPTPEPREYEESMDDVSDSSSESELGSGRESGQEWDVDSLDDESDFKHPKMLAPSQEEIRKMNLYRPKMYKSKGFYADEESYSGKVVYFSQVDLDEIFWTSGVTGREHMRNMVDLALEKYNEMKGSSVTCESIVRAILSKVTGIKLYITFMAKESPGADLVEYQAKTERRFWQRNAHAILCRPTPKSKD</sequence>
<dbReference type="Proteomes" id="UP000029120">
    <property type="component" value="Chromosome 3"/>
</dbReference>
<dbReference type="InterPro" id="IPR006525">
    <property type="entry name" value="Cystatin-related_pln"/>
</dbReference>
<accession>A0A087H7G9</accession>
<feature type="region of interest" description="Disordered" evidence="1">
    <location>
        <begin position="197"/>
        <end position="243"/>
    </location>
</feature>
<evidence type="ECO:0000313" key="2">
    <source>
        <dbReference type="EMBL" id="KFK38071.1"/>
    </source>
</evidence>
<gene>
    <name evidence="2" type="ordered locus">AALP_Aa3g065900</name>
</gene>
<proteinExistence type="predicted"/>
<protein>
    <recommendedName>
        <fullName evidence="4">Cystatin domain-containing protein</fullName>
    </recommendedName>
</protein>
<dbReference type="AlphaFoldDB" id="A0A087H7G9"/>
<dbReference type="OMA" id="TFMARET"/>
<evidence type="ECO:0000313" key="3">
    <source>
        <dbReference type="Proteomes" id="UP000029120"/>
    </source>
</evidence>
<feature type="region of interest" description="Disordered" evidence="1">
    <location>
        <begin position="1"/>
        <end position="63"/>
    </location>
</feature>
<evidence type="ECO:0000256" key="1">
    <source>
        <dbReference type="SAM" id="MobiDB-lite"/>
    </source>
</evidence>
<feature type="compositionally biased region" description="Acidic residues" evidence="1">
    <location>
        <begin position="224"/>
        <end position="235"/>
    </location>
</feature>
<dbReference type="eggNOG" id="ENOG502RRHW">
    <property type="taxonomic scope" value="Eukaryota"/>
</dbReference>
<reference evidence="3" key="1">
    <citation type="journal article" date="2015" name="Nat. Plants">
        <title>Genome expansion of Arabis alpina linked with retrotransposition and reduced symmetric DNA methylation.</title>
        <authorList>
            <person name="Willing E.M."/>
            <person name="Rawat V."/>
            <person name="Mandakova T."/>
            <person name="Maumus F."/>
            <person name="James G.V."/>
            <person name="Nordstroem K.J."/>
            <person name="Becker C."/>
            <person name="Warthmann N."/>
            <person name="Chica C."/>
            <person name="Szarzynska B."/>
            <person name="Zytnicki M."/>
            <person name="Albani M.C."/>
            <person name="Kiefer C."/>
            <person name="Bergonzi S."/>
            <person name="Castaings L."/>
            <person name="Mateos J.L."/>
            <person name="Berns M.C."/>
            <person name="Bujdoso N."/>
            <person name="Piofczyk T."/>
            <person name="de Lorenzo L."/>
            <person name="Barrero-Sicilia C."/>
            <person name="Mateos I."/>
            <person name="Piednoel M."/>
            <person name="Hagmann J."/>
            <person name="Chen-Min-Tao R."/>
            <person name="Iglesias-Fernandez R."/>
            <person name="Schuster S.C."/>
            <person name="Alonso-Blanco C."/>
            <person name="Roudier F."/>
            <person name="Carbonero P."/>
            <person name="Paz-Ares J."/>
            <person name="Davis S.J."/>
            <person name="Pecinka A."/>
            <person name="Quesneville H."/>
            <person name="Colot V."/>
            <person name="Lysak M.A."/>
            <person name="Weigel D."/>
            <person name="Coupland G."/>
            <person name="Schneeberger K."/>
        </authorList>
    </citation>
    <scope>NUCLEOTIDE SEQUENCE [LARGE SCALE GENOMIC DNA]</scope>
    <source>
        <strain evidence="3">cv. Pajares</strain>
    </source>
</reference>
<keyword evidence="3" id="KW-1185">Reference proteome</keyword>